<name>A0AAV7KTT2_PLEWA</name>
<proteinExistence type="predicted"/>
<dbReference type="Gene3D" id="1.20.1480.30">
    <property type="entry name" value="Designed four-helix bundle protein"/>
    <property type="match status" value="1"/>
</dbReference>
<keyword evidence="3" id="KW-1185">Reference proteome</keyword>
<feature type="coiled-coil region" evidence="1">
    <location>
        <begin position="74"/>
        <end position="108"/>
    </location>
</feature>
<evidence type="ECO:0000256" key="1">
    <source>
        <dbReference type="SAM" id="Coils"/>
    </source>
</evidence>
<keyword evidence="1" id="KW-0175">Coiled coil</keyword>
<organism evidence="2 3">
    <name type="scientific">Pleurodeles waltl</name>
    <name type="common">Iberian ribbed newt</name>
    <dbReference type="NCBI Taxonomy" id="8319"/>
    <lineage>
        <taxon>Eukaryota</taxon>
        <taxon>Metazoa</taxon>
        <taxon>Chordata</taxon>
        <taxon>Craniata</taxon>
        <taxon>Vertebrata</taxon>
        <taxon>Euteleostomi</taxon>
        <taxon>Amphibia</taxon>
        <taxon>Batrachia</taxon>
        <taxon>Caudata</taxon>
        <taxon>Salamandroidea</taxon>
        <taxon>Salamandridae</taxon>
        <taxon>Pleurodelinae</taxon>
        <taxon>Pleurodeles</taxon>
    </lineage>
</organism>
<gene>
    <name evidence="2" type="ORF">NDU88_003054</name>
</gene>
<protein>
    <submittedName>
        <fullName evidence="2">Uncharacterized protein</fullName>
    </submittedName>
</protein>
<sequence>MGRHRGNNPKQSNKLDTYTVTMMTHGGQMCTPVGVDRGQSVECVAEPSLREIKSAIQDLKGTLEPKLDTVTIDVGLLQAEMEKISEKVTKVEENINGLQATTKQLKEQVAALM</sequence>
<accession>A0AAV7KTT2</accession>
<dbReference type="Proteomes" id="UP001066276">
    <property type="component" value="Chromosome 12"/>
</dbReference>
<evidence type="ECO:0000313" key="3">
    <source>
        <dbReference type="Proteomes" id="UP001066276"/>
    </source>
</evidence>
<comment type="caution">
    <text evidence="2">The sequence shown here is derived from an EMBL/GenBank/DDBJ whole genome shotgun (WGS) entry which is preliminary data.</text>
</comment>
<reference evidence="2" key="1">
    <citation type="journal article" date="2022" name="bioRxiv">
        <title>Sequencing and chromosome-scale assembly of the giantPleurodeles waltlgenome.</title>
        <authorList>
            <person name="Brown T."/>
            <person name="Elewa A."/>
            <person name="Iarovenko S."/>
            <person name="Subramanian E."/>
            <person name="Araus A.J."/>
            <person name="Petzold A."/>
            <person name="Susuki M."/>
            <person name="Suzuki K.-i.T."/>
            <person name="Hayashi T."/>
            <person name="Toyoda A."/>
            <person name="Oliveira C."/>
            <person name="Osipova E."/>
            <person name="Leigh N.D."/>
            <person name="Simon A."/>
            <person name="Yun M.H."/>
        </authorList>
    </citation>
    <scope>NUCLEOTIDE SEQUENCE</scope>
    <source>
        <strain evidence="2">20211129_DDA</strain>
        <tissue evidence="2">Liver</tissue>
    </source>
</reference>
<dbReference type="AlphaFoldDB" id="A0AAV7KTT2"/>
<dbReference type="EMBL" id="JANPWB010000016">
    <property type="protein sequence ID" value="KAJ1082891.1"/>
    <property type="molecule type" value="Genomic_DNA"/>
</dbReference>
<evidence type="ECO:0000313" key="2">
    <source>
        <dbReference type="EMBL" id="KAJ1082891.1"/>
    </source>
</evidence>